<dbReference type="AlphaFoldDB" id="A0A6M1STI8"/>
<gene>
    <name evidence="1" type="ORF">G5575_13385</name>
</gene>
<sequence length="360" mass="39857">MAATLTIKVQQNGNNATVTVANKVIDYEVEGLVLPELTNHAFAVWHVLPAAMTSGAVIEVDGPVDPGTRRAAQKFSETWELWRPGQFKRVQVEAQRNAPPASPGRRRDLAMYSGGLDSSHMLLRLGRRPQRACALTVQGLDYGVDAGKSFNSLKKKIEPFLEHLNYDQVVVRTNATAITASGRHSYALRLMGAASILSGVFEEGHFAADCTHAQDMLTFPFGLNHITNKYFETDDIVLRPLEEDVTRSEKVALVATEPIALNAISFCPDRSVAPYNCGQCEKCVRTKMMFMVETGAIPPIFVDTSFNAHTLDTLKLDDSKVALFLLRHISGRALRVFWTGCLDSKRDLLVNLPQDQKRKD</sequence>
<proteinExistence type="predicted"/>
<dbReference type="EMBL" id="JAALFG010000003">
    <property type="protein sequence ID" value="NGP18515.1"/>
    <property type="molecule type" value="Genomic_DNA"/>
</dbReference>
<reference evidence="1 2" key="1">
    <citation type="submission" date="2020-02" db="EMBL/GenBank/DDBJ databases">
        <authorList>
            <person name="Khan S.A."/>
            <person name="Jeon C.O."/>
            <person name="Chun B.H."/>
        </authorList>
    </citation>
    <scope>NUCLEOTIDE SEQUENCE [LARGE SCALE GENOMIC DNA]</scope>
    <source>
        <strain evidence="1 2">H239</strain>
    </source>
</reference>
<evidence type="ECO:0000313" key="1">
    <source>
        <dbReference type="EMBL" id="NGP18515.1"/>
    </source>
</evidence>
<accession>A0A6M1STI8</accession>
<organism evidence="1 2">
    <name type="scientific">Devosia aurantiaca</name>
    <dbReference type="NCBI Taxonomy" id="2714858"/>
    <lineage>
        <taxon>Bacteria</taxon>
        <taxon>Pseudomonadati</taxon>
        <taxon>Pseudomonadota</taxon>
        <taxon>Alphaproteobacteria</taxon>
        <taxon>Hyphomicrobiales</taxon>
        <taxon>Devosiaceae</taxon>
        <taxon>Devosia</taxon>
    </lineage>
</organism>
<keyword evidence="2" id="KW-1185">Reference proteome</keyword>
<evidence type="ECO:0000313" key="2">
    <source>
        <dbReference type="Proteomes" id="UP000474802"/>
    </source>
</evidence>
<dbReference type="Proteomes" id="UP000474802">
    <property type="component" value="Unassembled WGS sequence"/>
</dbReference>
<protein>
    <submittedName>
        <fullName evidence="1">Uncharacterized protein</fullName>
    </submittedName>
</protein>
<reference evidence="1 2" key="2">
    <citation type="submission" date="2020-03" db="EMBL/GenBank/DDBJ databases">
        <title>Devosia chinhatensis sp. nov., isolated from a hexachlorocyclohexane (HCH) dump site in India.</title>
        <authorList>
            <person name="Kumar M."/>
            <person name="Lal R."/>
        </authorList>
    </citation>
    <scope>NUCLEOTIDE SEQUENCE [LARGE SCALE GENOMIC DNA]</scope>
    <source>
        <strain evidence="1 2">H239</strain>
    </source>
</reference>
<comment type="caution">
    <text evidence="1">The sequence shown here is derived from an EMBL/GenBank/DDBJ whole genome shotgun (WGS) entry which is preliminary data.</text>
</comment>
<dbReference type="RefSeq" id="WP_164534782.1">
    <property type="nucleotide sequence ID" value="NZ_JAALFG010000003.1"/>
</dbReference>
<name>A0A6M1STI8_9HYPH</name>
<dbReference type="SUPFAM" id="SSF52402">
    <property type="entry name" value="Adenine nucleotide alpha hydrolases-like"/>
    <property type="match status" value="1"/>
</dbReference>